<gene>
    <name evidence="5" type="primary">lepB</name>
    <name evidence="5" type="ORF">N0B48_03960</name>
</gene>
<dbReference type="GO" id="GO:0009003">
    <property type="term" value="F:signal peptidase activity"/>
    <property type="evidence" value="ECO:0007669"/>
    <property type="project" value="UniProtKB-EC"/>
</dbReference>
<comment type="similarity">
    <text evidence="1 3">Belongs to the peptidase S26 family.</text>
</comment>
<evidence type="ECO:0000256" key="1">
    <source>
        <dbReference type="ARBA" id="ARBA00009370"/>
    </source>
</evidence>
<dbReference type="InterPro" id="IPR000223">
    <property type="entry name" value="Pept_S26A_signal_pept_1"/>
</dbReference>
<dbReference type="PRINTS" id="PR00727">
    <property type="entry name" value="LEADERPTASE"/>
</dbReference>
<dbReference type="PANTHER" id="PTHR43390:SF1">
    <property type="entry name" value="CHLOROPLAST PROCESSING PEPTIDASE"/>
    <property type="match status" value="1"/>
</dbReference>
<comment type="caution">
    <text evidence="5">The sequence shown here is derived from an EMBL/GenBank/DDBJ whole genome shotgun (WGS) entry which is preliminary data.</text>
</comment>
<comment type="catalytic activity">
    <reaction evidence="3">
        <text>Cleavage of hydrophobic, N-terminal signal or leader sequences from secreted and periplasmic proteins.</text>
        <dbReference type="EC" id="3.4.21.89"/>
    </reaction>
</comment>
<keyword evidence="3" id="KW-0472">Membrane</keyword>
<feature type="transmembrane region" description="Helical" evidence="3">
    <location>
        <begin position="29"/>
        <end position="46"/>
    </location>
</feature>
<feature type="transmembrane region" description="Helical" evidence="3">
    <location>
        <begin position="58"/>
        <end position="78"/>
    </location>
</feature>
<dbReference type="Proteomes" id="UP001525566">
    <property type="component" value="Unassembled WGS sequence"/>
</dbReference>
<evidence type="ECO:0000256" key="3">
    <source>
        <dbReference type="RuleBase" id="RU362042"/>
    </source>
</evidence>
<evidence type="ECO:0000256" key="2">
    <source>
        <dbReference type="ARBA" id="ARBA00019232"/>
    </source>
</evidence>
<reference evidence="5 6" key="1">
    <citation type="submission" date="2022-09" db="EMBL/GenBank/DDBJ databases">
        <title>Chryseobacterium oleae sp.nov., isolated from the inter-root soil of Pyrola calliantha H. Andr. in Tibet.</title>
        <authorList>
            <person name="Li Z."/>
        </authorList>
    </citation>
    <scope>NUCLEOTIDE SEQUENCE [LARGE SCALE GENOMIC DNA]</scope>
    <source>
        <strain evidence="6">pc1-10</strain>
    </source>
</reference>
<evidence type="ECO:0000313" key="6">
    <source>
        <dbReference type="Proteomes" id="UP001525566"/>
    </source>
</evidence>
<dbReference type="NCBIfam" id="TIGR02227">
    <property type="entry name" value="sigpep_I_bact"/>
    <property type="match status" value="1"/>
</dbReference>
<comment type="subcellular location">
    <subcellularLocation>
        <location evidence="3">Membrane</location>
        <topology evidence="3">Single-pass type II membrane protein</topology>
    </subcellularLocation>
</comment>
<dbReference type="InterPro" id="IPR043739">
    <property type="entry name" value="DUF5684"/>
</dbReference>
<dbReference type="Pfam" id="PF18936">
    <property type="entry name" value="DUF5684"/>
    <property type="match status" value="1"/>
</dbReference>
<feature type="domain" description="Peptidase S26" evidence="4">
    <location>
        <begin position="167"/>
        <end position="313"/>
    </location>
</feature>
<feature type="transmembrane region" description="Helical" evidence="3">
    <location>
        <begin position="165"/>
        <end position="184"/>
    </location>
</feature>
<dbReference type="InterPro" id="IPR019533">
    <property type="entry name" value="Peptidase_S26"/>
</dbReference>
<dbReference type="Pfam" id="PF10502">
    <property type="entry name" value="Peptidase_S26"/>
    <property type="match status" value="2"/>
</dbReference>
<organism evidence="5 6">
    <name type="scientific">Chryseobacterium herbae</name>
    <dbReference type="NCBI Taxonomy" id="2976476"/>
    <lineage>
        <taxon>Bacteria</taxon>
        <taxon>Pseudomonadati</taxon>
        <taxon>Bacteroidota</taxon>
        <taxon>Flavobacteriia</taxon>
        <taxon>Flavobacteriales</taxon>
        <taxon>Weeksellaceae</taxon>
        <taxon>Chryseobacterium group</taxon>
        <taxon>Chryseobacterium</taxon>
    </lineage>
</organism>
<dbReference type="InterPro" id="IPR036286">
    <property type="entry name" value="LexA/Signal_pep-like_sf"/>
</dbReference>
<dbReference type="PANTHER" id="PTHR43390">
    <property type="entry name" value="SIGNAL PEPTIDASE I"/>
    <property type="match status" value="1"/>
</dbReference>
<evidence type="ECO:0000259" key="4">
    <source>
        <dbReference type="Pfam" id="PF10502"/>
    </source>
</evidence>
<keyword evidence="3" id="KW-1133">Transmembrane helix</keyword>
<dbReference type="SUPFAM" id="SSF51306">
    <property type="entry name" value="LexA/Signal peptidase"/>
    <property type="match status" value="2"/>
</dbReference>
<keyword evidence="3" id="KW-0812">Transmembrane</keyword>
<dbReference type="CDD" id="cd06530">
    <property type="entry name" value="S26_SPase_I"/>
    <property type="match status" value="2"/>
</dbReference>
<keyword evidence="6" id="KW-1185">Reference proteome</keyword>
<keyword evidence="3 5" id="KW-0378">Hydrolase</keyword>
<dbReference type="EMBL" id="JAOAMU010000001">
    <property type="protein sequence ID" value="MCT2561041.1"/>
    <property type="molecule type" value="Genomic_DNA"/>
</dbReference>
<keyword evidence="3" id="KW-0645">Protease</keyword>
<dbReference type="Gene3D" id="2.10.109.10">
    <property type="entry name" value="Umud Fragment, subunit A"/>
    <property type="match status" value="2"/>
</dbReference>
<comment type="caution">
    <text evidence="3">Lacks conserved residue(s) required for the propagation of feature annotation.</text>
</comment>
<dbReference type="EC" id="3.4.21.89" evidence="3"/>
<dbReference type="RefSeq" id="WP_259836911.1">
    <property type="nucleotide sequence ID" value="NZ_JAOAMU010000001.1"/>
</dbReference>
<feature type="transmembrane region" description="Helical" evidence="3">
    <location>
        <begin position="549"/>
        <end position="567"/>
    </location>
</feature>
<protein>
    <recommendedName>
        <fullName evidence="2 3">Signal peptidase I</fullName>
        <ecNumber evidence="3">3.4.21.89</ecNumber>
    </recommendedName>
</protein>
<accession>A0ABT2IR86</accession>
<feature type="transmembrane region" description="Helical" evidence="3">
    <location>
        <begin position="7"/>
        <end position="23"/>
    </location>
</feature>
<evidence type="ECO:0000313" key="5">
    <source>
        <dbReference type="EMBL" id="MCT2561041.1"/>
    </source>
</evidence>
<proteinExistence type="inferred from homology"/>
<name>A0ABT2IR86_9FLAO</name>
<sequence>MNYFLTYTVYVLILSVLMGISTWKLFKKMGYSPLLAFIPFCNYLVILKETKHPKWWALLSYLPIVGPIMMTVFHLYLMDKFGKNLIQHKLLTVILPFVYMAVVNYSKDTEIEDEEYLTEAEKELKEKHSRILNSTAQIFDLFVTQSSTKVPSFSSDEDSGKKKDTFLGSITFAVVFATIIHVFVTQPFGIPTGSMERTLLVGDFLFVNKWSYGYRMPMRPVAIPFLQGTIMDTGQKGNPKDDPKSYVDGIKLPYTRIFQFGKPQKNDVVVFNYPRDSVHTAIDRKDPYVKRCVATAGDTFEMRAGRLLVNGKPEMVLGDQEVQHRYIVNTGSQLDIPALYNTYGFLPVQEIQGEKGYIYAFQGLTDKTAKEIKQLPQVIDMKEDITPKGEAAVYYRDEAKTKIDTTQSIFPINQPWNQDWYGPLRIPKKGDIVAVNNETLPLYQWIISNYEHNKLEKKNGKILINGQETNRYTIQQDYYMMVGDNRDASLDARFFGFVPEENIVGKPMFTWMSLQGAFADSNSTYQAPFKVRWDRMFKATNTGEANKTSYWWVAAIILLLFFGWEYFMKFFGKKKNEDEV</sequence>
<feature type="domain" description="Peptidase S26" evidence="4">
    <location>
        <begin position="427"/>
        <end position="511"/>
    </location>
</feature>